<dbReference type="InterPro" id="IPR018060">
    <property type="entry name" value="HTH_AraC"/>
</dbReference>
<dbReference type="PANTHER" id="PTHR46796:SF12">
    <property type="entry name" value="HTH-TYPE DNA-BINDING TRANSCRIPTIONAL ACTIVATOR EUTR"/>
    <property type="match status" value="1"/>
</dbReference>
<sequence>MKQEICVYGAPAGQVALAPHGGIRWLWLSHGALEVQIGGTLHALSPGEMVLCSALQPCIMGNTGDDAACLHFETSLQGAFELRLPPVWREHVFSRGVIFLRSGDPCHRIRELAGRWQAELGCFQGAERELVLDEISVVIRRAMLTCGHPQARLVRAGHDPRQMRRVMRMLEYMGRAYRDPIAVDDVARVAGLHRATAMTQFKKVVGVSINQYLTALRIHEARKLLLTSAAPVTEIAYASGFSSLSRFYDVFSRTFGEKPQSYRRICGAHV</sequence>
<reference evidence="5" key="1">
    <citation type="submission" date="2024-05" db="EMBL/GenBank/DDBJ databases">
        <title>Genome sequencing of novel strain.</title>
        <authorList>
            <person name="Ganbat D."/>
            <person name="Ganbat S."/>
            <person name="Lee S.-J."/>
        </authorList>
    </citation>
    <scope>NUCLEOTIDE SEQUENCE</scope>
    <source>
        <strain evidence="5">SMD15-11</strain>
    </source>
</reference>
<proteinExistence type="predicted"/>
<dbReference type="Pfam" id="PF12833">
    <property type="entry name" value="HTH_18"/>
    <property type="match status" value="1"/>
</dbReference>
<dbReference type="PANTHER" id="PTHR46796">
    <property type="entry name" value="HTH-TYPE TRANSCRIPTIONAL ACTIVATOR RHAS-RELATED"/>
    <property type="match status" value="1"/>
</dbReference>
<evidence type="ECO:0000256" key="3">
    <source>
        <dbReference type="ARBA" id="ARBA00023163"/>
    </source>
</evidence>
<evidence type="ECO:0000256" key="1">
    <source>
        <dbReference type="ARBA" id="ARBA00023015"/>
    </source>
</evidence>
<dbReference type="PROSITE" id="PS01124">
    <property type="entry name" value="HTH_ARAC_FAMILY_2"/>
    <property type="match status" value="1"/>
</dbReference>
<dbReference type="EMBL" id="CP154858">
    <property type="protein sequence ID" value="XDT72042.1"/>
    <property type="molecule type" value="Genomic_DNA"/>
</dbReference>
<dbReference type="GO" id="GO:0003700">
    <property type="term" value="F:DNA-binding transcription factor activity"/>
    <property type="evidence" value="ECO:0007669"/>
    <property type="project" value="InterPro"/>
</dbReference>
<protein>
    <submittedName>
        <fullName evidence="5">Helix-turn-helix domain-containing protein</fullName>
    </submittedName>
</protein>
<evidence type="ECO:0000259" key="4">
    <source>
        <dbReference type="PROSITE" id="PS01124"/>
    </source>
</evidence>
<dbReference type="GO" id="GO:0043565">
    <property type="term" value="F:sequence-specific DNA binding"/>
    <property type="evidence" value="ECO:0007669"/>
    <property type="project" value="InterPro"/>
</dbReference>
<name>A0AB39UVK2_9GAMM</name>
<dbReference type="PROSITE" id="PS00041">
    <property type="entry name" value="HTH_ARAC_FAMILY_1"/>
    <property type="match status" value="1"/>
</dbReference>
<keyword evidence="2" id="KW-0238">DNA-binding</keyword>
<dbReference type="Gene3D" id="1.10.10.60">
    <property type="entry name" value="Homeodomain-like"/>
    <property type="match status" value="2"/>
</dbReference>
<dbReference type="RefSeq" id="WP_369601063.1">
    <property type="nucleotide sequence ID" value="NZ_CP154858.1"/>
</dbReference>
<accession>A0AB39UVK2</accession>
<dbReference type="SMART" id="SM00342">
    <property type="entry name" value="HTH_ARAC"/>
    <property type="match status" value="1"/>
</dbReference>
<dbReference type="SUPFAM" id="SSF51182">
    <property type="entry name" value="RmlC-like cupins"/>
    <property type="match status" value="1"/>
</dbReference>
<gene>
    <name evidence="5" type="ORF">AAIA72_14770</name>
</gene>
<dbReference type="InterPro" id="IPR018062">
    <property type="entry name" value="HTH_AraC-typ_CS"/>
</dbReference>
<dbReference type="KEGG" id="tcd:AAIA72_14770"/>
<organism evidence="5">
    <name type="scientific">Thermohahella caldifontis</name>
    <dbReference type="NCBI Taxonomy" id="3142973"/>
    <lineage>
        <taxon>Bacteria</taxon>
        <taxon>Pseudomonadati</taxon>
        <taxon>Pseudomonadota</taxon>
        <taxon>Gammaproteobacteria</taxon>
        <taxon>Oceanospirillales</taxon>
        <taxon>Hahellaceae</taxon>
        <taxon>Thermohahella</taxon>
    </lineage>
</organism>
<keyword evidence="3" id="KW-0804">Transcription</keyword>
<evidence type="ECO:0000313" key="5">
    <source>
        <dbReference type="EMBL" id="XDT72042.1"/>
    </source>
</evidence>
<dbReference type="AlphaFoldDB" id="A0AB39UVK2"/>
<dbReference type="InterPro" id="IPR011051">
    <property type="entry name" value="RmlC_Cupin_sf"/>
</dbReference>
<dbReference type="InterPro" id="IPR020449">
    <property type="entry name" value="Tscrpt_reg_AraC-type_HTH"/>
</dbReference>
<keyword evidence="1" id="KW-0805">Transcription regulation</keyword>
<dbReference type="InterPro" id="IPR009057">
    <property type="entry name" value="Homeodomain-like_sf"/>
</dbReference>
<dbReference type="InterPro" id="IPR050204">
    <property type="entry name" value="AraC_XylS_family_regulators"/>
</dbReference>
<dbReference type="PRINTS" id="PR00032">
    <property type="entry name" value="HTHARAC"/>
</dbReference>
<feature type="domain" description="HTH araC/xylS-type" evidence="4">
    <location>
        <begin position="167"/>
        <end position="265"/>
    </location>
</feature>
<dbReference type="SUPFAM" id="SSF46689">
    <property type="entry name" value="Homeodomain-like"/>
    <property type="match status" value="2"/>
</dbReference>
<evidence type="ECO:0000256" key="2">
    <source>
        <dbReference type="ARBA" id="ARBA00023125"/>
    </source>
</evidence>